<accession>C0VY06</accession>
<gene>
    <name evidence="2" type="ORF">HMPREF0044_0046</name>
</gene>
<protein>
    <recommendedName>
        <fullName evidence="4">Zn-ribbon-containing, possibly RNA-binding protein and truncated derivatives</fullName>
    </recommendedName>
</protein>
<keyword evidence="3" id="KW-1185">Reference proteome</keyword>
<evidence type="ECO:0000313" key="2">
    <source>
        <dbReference type="EMBL" id="EEH64309.1"/>
    </source>
</evidence>
<dbReference type="HOGENOM" id="CLU_1444812_0_0_11"/>
<dbReference type="Proteomes" id="UP000010301">
    <property type="component" value="Unassembled WGS sequence"/>
</dbReference>
<dbReference type="RefSeq" id="WP_006547043.1">
    <property type="nucleotide sequence ID" value="NZ_DS999545.1"/>
</dbReference>
<feature type="compositionally biased region" description="Basic and acidic residues" evidence="1">
    <location>
        <begin position="47"/>
        <end position="57"/>
    </location>
</feature>
<evidence type="ECO:0000256" key="1">
    <source>
        <dbReference type="SAM" id="MobiDB-lite"/>
    </source>
</evidence>
<dbReference type="STRING" id="525245.HMPREF0044_0046"/>
<sequence>MSSAEEFVLRALERQQRAARSQGHYPTVASIKRSSKKSAEPAAAELQEPKTDLDDSHLGSLKWKNQPGIASADLYNPQQGPKKLETVMERMVVAHGWKTNLSLAALGDNWADVIGTENTQHCWVESFDKKTGTLRLGTASQVWAAQFRLLLPHLEAEIMKFVGHGVVNQVIVLGPEATARRSGDNQR</sequence>
<evidence type="ECO:0000313" key="3">
    <source>
        <dbReference type="Proteomes" id="UP000010301"/>
    </source>
</evidence>
<dbReference type="AlphaFoldDB" id="C0VY06"/>
<dbReference type="eggNOG" id="COG5512">
    <property type="taxonomic scope" value="Bacteria"/>
</dbReference>
<proteinExistence type="predicted"/>
<comment type="caution">
    <text evidence="2">The sequence shown here is derived from an EMBL/GenBank/DDBJ whole genome shotgun (WGS) entry which is preliminary data.</text>
</comment>
<evidence type="ECO:0008006" key="4">
    <source>
        <dbReference type="Google" id="ProtNLM"/>
    </source>
</evidence>
<dbReference type="PANTHER" id="PTHR36456:SF1">
    <property type="entry name" value="UPF0232 PROTEIN SCO3875"/>
    <property type="match status" value="1"/>
</dbReference>
<name>C0VY06_9ACTO</name>
<dbReference type="InterPro" id="IPR007922">
    <property type="entry name" value="DciA-like"/>
</dbReference>
<dbReference type="EMBL" id="ACFG01000004">
    <property type="protein sequence ID" value="EEH64309.1"/>
    <property type="molecule type" value="Genomic_DNA"/>
</dbReference>
<dbReference type="PANTHER" id="PTHR36456">
    <property type="entry name" value="UPF0232 PROTEIN SCO3875"/>
    <property type="match status" value="1"/>
</dbReference>
<feature type="region of interest" description="Disordered" evidence="1">
    <location>
        <begin position="15"/>
        <end position="57"/>
    </location>
</feature>
<reference evidence="2 3" key="1">
    <citation type="submission" date="2009-01" db="EMBL/GenBank/DDBJ databases">
        <authorList>
            <person name="Qin X."/>
            <person name="Bachman B."/>
            <person name="Battles P."/>
            <person name="Bell A."/>
            <person name="Bess C."/>
            <person name="Bickham C."/>
            <person name="Chaboub L."/>
            <person name="Chen D."/>
            <person name="Coyle M."/>
            <person name="Deiros D.R."/>
            <person name="Dinh H."/>
            <person name="Forbes L."/>
            <person name="Fowler G."/>
            <person name="Francisco L."/>
            <person name="Fu Q."/>
            <person name="Gubbala S."/>
            <person name="Hale W."/>
            <person name="Han Y."/>
            <person name="Hemphill L."/>
            <person name="Highlander S.K."/>
            <person name="Hirani K."/>
            <person name="Hogues M."/>
            <person name="Jackson L."/>
            <person name="Jakkamsetti A."/>
            <person name="Javaid M."/>
            <person name="Jiang H."/>
            <person name="Korchina V."/>
            <person name="Kovar C."/>
            <person name="Lara F."/>
            <person name="Lee S."/>
            <person name="Mata R."/>
            <person name="Mathew T."/>
            <person name="Moen C."/>
            <person name="Morales K."/>
            <person name="Munidasa M."/>
            <person name="Nazareth L."/>
            <person name="Ngo R."/>
            <person name="Nguyen L."/>
            <person name="Okwuonu G."/>
            <person name="Ongeri F."/>
            <person name="Patil S."/>
            <person name="Petrosino J."/>
            <person name="Pham C."/>
            <person name="Pham P."/>
            <person name="Pu L.-L."/>
            <person name="Puazo M."/>
            <person name="Raj R."/>
            <person name="Reid J."/>
            <person name="Rouhana J."/>
            <person name="Saada N."/>
            <person name="Shang Y."/>
            <person name="Simmons D."/>
            <person name="Thornton R."/>
            <person name="Warren J."/>
            <person name="Weissenberger G."/>
            <person name="Zhang J."/>
            <person name="Zhang L."/>
            <person name="Zhou C."/>
            <person name="Zhu D."/>
            <person name="Muzny D."/>
            <person name="Worley K."/>
            <person name="Gibbs R."/>
        </authorList>
    </citation>
    <scope>NUCLEOTIDE SEQUENCE [LARGE SCALE GENOMIC DNA]</scope>
    <source>
        <strain evidence="2 3">DSM 15436</strain>
    </source>
</reference>
<organism evidence="2 3">
    <name type="scientific">Gleimia coleocanis DSM 15436</name>
    <dbReference type="NCBI Taxonomy" id="525245"/>
    <lineage>
        <taxon>Bacteria</taxon>
        <taxon>Bacillati</taxon>
        <taxon>Actinomycetota</taxon>
        <taxon>Actinomycetes</taxon>
        <taxon>Actinomycetales</taxon>
        <taxon>Actinomycetaceae</taxon>
        <taxon>Gleimia</taxon>
    </lineage>
</organism>
<dbReference type="OrthoDB" id="5516926at2"/>
<dbReference type="Pfam" id="PF05258">
    <property type="entry name" value="DciA"/>
    <property type="match status" value="1"/>
</dbReference>